<dbReference type="InterPro" id="IPR008253">
    <property type="entry name" value="Marvel"/>
</dbReference>
<evidence type="ECO:0000313" key="8">
    <source>
        <dbReference type="EMBL" id="CAG9858215.1"/>
    </source>
</evidence>
<gene>
    <name evidence="8" type="ORF">PHYEVI_LOCUS4606</name>
</gene>
<evidence type="ECO:0000256" key="4">
    <source>
        <dbReference type="ARBA" id="ARBA00023136"/>
    </source>
</evidence>
<feature type="transmembrane region" description="Helical" evidence="6">
    <location>
        <begin position="46"/>
        <end position="63"/>
    </location>
</feature>
<dbReference type="PANTHER" id="PTHR22776">
    <property type="entry name" value="MARVEL-CONTAINING POTENTIAL LIPID RAFT-ASSOCIATED PROTEIN"/>
    <property type="match status" value="1"/>
</dbReference>
<evidence type="ECO:0000256" key="6">
    <source>
        <dbReference type="SAM" id="Phobius"/>
    </source>
</evidence>
<proteinExistence type="predicted"/>
<dbReference type="Proteomes" id="UP001153712">
    <property type="component" value="Chromosome 2"/>
</dbReference>
<feature type="transmembrane region" description="Helical" evidence="6">
    <location>
        <begin position="155"/>
        <end position="174"/>
    </location>
</feature>
<name>A0A9N9TQ57_PHYSR</name>
<keyword evidence="3 6" id="KW-1133">Transmembrane helix</keyword>
<dbReference type="AlphaFoldDB" id="A0A9N9TQ57"/>
<evidence type="ECO:0000256" key="1">
    <source>
        <dbReference type="ARBA" id="ARBA00004141"/>
    </source>
</evidence>
<feature type="transmembrane region" description="Helical" evidence="6">
    <location>
        <begin position="100"/>
        <end position="120"/>
    </location>
</feature>
<dbReference type="PROSITE" id="PS51225">
    <property type="entry name" value="MARVEL"/>
    <property type="match status" value="1"/>
</dbReference>
<dbReference type="InterPro" id="IPR050578">
    <property type="entry name" value="MARVEL-CKLF_proteins"/>
</dbReference>
<feature type="transmembrane region" description="Helical" evidence="6">
    <location>
        <begin position="132"/>
        <end position="149"/>
    </location>
</feature>
<keyword evidence="9" id="KW-1185">Reference proteome</keyword>
<evidence type="ECO:0000256" key="3">
    <source>
        <dbReference type="ARBA" id="ARBA00022989"/>
    </source>
</evidence>
<comment type="subcellular location">
    <subcellularLocation>
        <location evidence="1">Membrane</location>
        <topology evidence="1">Multi-pass membrane protein</topology>
    </subcellularLocation>
</comment>
<reference evidence="8" key="1">
    <citation type="submission" date="2022-01" db="EMBL/GenBank/DDBJ databases">
        <authorList>
            <person name="King R."/>
        </authorList>
    </citation>
    <scope>NUCLEOTIDE SEQUENCE</scope>
</reference>
<evidence type="ECO:0000259" key="7">
    <source>
        <dbReference type="PROSITE" id="PS51225"/>
    </source>
</evidence>
<dbReference type="GO" id="GO:0016020">
    <property type="term" value="C:membrane"/>
    <property type="evidence" value="ECO:0007669"/>
    <property type="project" value="UniProtKB-SubCell"/>
</dbReference>
<dbReference type="PANTHER" id="PTHR22776:SF49">
    <property type="entry name" value="MARVEL DOMAIN-CONTAINING PROTEIN"/>
    <property type="match status" value="1"/>
</dbReference>
<feature type="transmembrane region" description="Helical" evidence="6">
    <location>
        <begin position="213"/>
        <end position="233"/>
    </location>
</feature>
<feature type="transmembrane region" description="Helical" evidence="6">
    <location>
        <begin position="186"/>
        <end position="207"/>
    </location>
</feature>
<sequence length="266" mass="30057">MADPGFPSQHTTTTTVETSNTTVTTTMRFDAGYIKTLPGILKCAQLLLNLLGFICILCSGIWANHTRGSFFNFVSMFAFWFTAILLVLYLFHIVEKLYRIPWMKIEFVFCAVWTGFYLIASSLAVSFSHIEGFVAAGFFGFCAMIAYGFDAFLKYRGTFWFTAILLVLYLFHIVEKLYRIPWMKIEFVFCAVWTGFYLIASSLAVSFSHIEGFVAAGFFGFCAMIAYGFDAFLKYRGIKLGQLAQGERVVTSNKQTNIGWSTSPAY</sequence>
<dbReference type="EMBL" id="OU900095">
    <property type="protein sequence ID" value="CAG9858215.1"/>
    <property type="molecule type" value="Genomic_DNA"/>
</dbReference>
<protein>
    <recommendedName>
        <fullName evidence="7">MARVEL domain-containing protein</fullName>
    </recommendedName>
</protein>
<dbReference type="Pfam" id="PF01284">
    <property type="entry name" value="MARVEL"/>
    <property type="match status" value="1"/>
</dbReference>
<keyword evidence="4 5" id="KW-0472">Membrane</keyword>
<feature type="domain" description="MARVEL" evidence="7">
    <location>
        <begin position="33"/>
        <end position="159"/>
    </location>
</feature>
<evidence type="ECO:0000313" key="9">
    <source>
        <dbReference type="Proteomes" id="UP001153712"/>
    </source>
</evidence>
<accession>A0A9N9TQ57</accession>
<evidence type="ECO:0000256" key="5">
    <source>
        <dbReference type="PROSITE-ProRule" id="PRU00581"/>
    </source>
</evidence>
<keyword evidence="2 5" id="KW-0812">Transmembrane</keyword>
<evidence type="ECO:0000256" key="2">
    <source>
        <dbReference type="ARBA" id="ARBA00022692"/>
    </source>
</evidence>
<organism evidence="8 9">
    <name type="scientific">Phyllotreta striolata</name>
    <name type="common">Striped flea beetle</name>
    <name type="synonym">Crioceris striolata</name>
    <dbReference type="NCBI Taxonomy" id="444603"/>
    <lineage>
        <taxon>Eukaryota</taxon>
        <taxon>Metazoa</taxon>
        <taxon>Ecdysozoa</taxon>
        <taxon>Arthropoda</taxon>
        <taxon>Hexapoda</taxon>
        <taxon>Insecta</taxon>
        <taxon>Pterygota</taxon>
        <taxon>Neoptera</taxon>
        <taxon>Endopterygota</taxon>
        <taxon>Coleoptera</taxon>
        <taxon>Polyphaga</taxon>
        <taxon>Cucujiformia</taxon>
        <taxon>Chrysomeloidea</taxon>
        <taxon>Chrysomelidae</taxon>
        <taxon>Galerucinae</taxon>
        <taxon>Alticini</taxon>
        <taxon>Phyllotreta</taxon>
    </lineage>
</organism>
<feature type="transmembrane region" description="Helical" evidence="6">
    <location>
        <begin position="70"/>
        <end position="94"/>
    </location>
</feature>
<dbReference type="OrthoDB" id="10028364at2759"/>